<reference evidence="2 3" key="1">
    <citation type="submission" date="2020-02" db="EMBL/GenBank/DDBJ databases">
        <authorList>
            <person name="Kociolek L.K."/>
            <person name="Ozer E.A."/>
        </authorList>
    </citation>
    <scope>NUCLEOTIDE SEQUENCE [LARGE SCALE GENOMIC DNA]</scope>
    <source>
        <strain evidence="2 3">ATCC 14501</strain>
    </source>
</reference>
<dbReference type="SUPFAM" id="SSF89550">
    <property type="entry name" value="PHP domain-like"/>
    <property type="match status" value="1"/>
</dbReference>
<organism evidence="2 3">
    <name type="scientific">Clostridium innocuum</name>
    <dbReference type="NCBI Taxonomy" id="1522"/>
    <lineage>
        <taxon>Bacteria</taxon>
        <taxon>Bacillati</taxon>
        <taxon>Bacillota</taxon>
        <taxon>Clostridia</taxon>
        <taxon>Eubacteriales</taxon>
        <taxon>Clostridiaceae</taxon>
        <taxon>Clostridium</taxon>
    </lineage>
</organism>
<dbReference type="GeneID" id="61926899"/>
<gene>
    <name evidence="2" type="ORF">G4D54_15140</name>
</gene>
<protein>
    <recommendedName>
        <fullName evidence="1">Polymerase/histidinol phosphatase N-terminal domain-containing protein</fullName>
    </recommendedName>
</protein>
<dbReference type="Gene3D" id="3.20.20.140">
    <property type="entry name" value="Metal-dependent hydrolases"/>
    <property type="match status" value="1"/>
</dbReference>
<dbReference type="AlphaFoldDB" id="A0AAP9SGA1"/>
<dbReference type="SMART" id="SM00481">
    <property type="entry name" value="POLIIIAc"/>
    <property type="match status" value="1"/>
</dbReference>
<dbReference type="EMBL" id="CP048838">
    <property type="protein sequence ID" value="QJA03676.1"/>
    <property type="molecule type" value="Genomic_DNA"/>
</dbReference>
<dbReference type="CDD" id="cd07432">
    <property type="entry name" value="PHP_HisPPase"/>
    <property type="match status" value="1"/>
</dbReference>
<feature type="domain" description="Polymerase/histidinol phosphatase N-terminal" evidence="1">
    <location>
        <begin position="4"/>
        <end position="72"/>
    </location>
</feature>
<evidence type="ECO:0000313" key="2">
    <source>
        <dbReference type="EMBL" id="QJA03676.1"/>
    </source>
</evidence>
<dbReference type="Gene3D" id="3.40.50.300">
    <property type="entry name" value="P-loop containing nucleotide triphosphate hydrolases"/>
    <property type="match status" value="1"/>
</dbReference>
<evidence type="ECO:0000259" key="1">
    <source>
        <dbReference type="SMART" id="SM00481"/>
    </source>
</evidence>
<proteinExistence type="predicted"/>
<dbReference type="InterPro" id="IPR016195">
    <property type="entry name" value="Pol/histidinol_Pase-like"/>
</dbReference>
<dbReference type="RefSeq" id="WP_002609829.1">
    <property type="nucleotide sequence ID" value="NZ_BAAACC010000010.1"/>
</dbReference>
<accession>A0AAP9SGA1</accession>
<dbReference type="Proteomes" id="UP000503330">
    <property type="component" value="Chromosome"/>
</dbReference>
<dbReference type="SUPFAM" id="SSF52540">
    <property type="entry name" value="P-loop containing nucleoside triphosphate hydrolases"/>
    <property type="match status" value="1"/>
</dbReference>
<dbReference type="InterPro" id="IPR003141">
    <property type="entry name" value="Pol/His_phosphatase_N"/>
</dbReference>
<sequence>MKKIDLHIHTKQSISDYEFDFSLEKLKEYVSVRKLDCIAITNHNLFDYEQYKLIKQELDIVVFPGIEVDLENGHILLISENEDIADFISKCSAVEKLIKTPKDTLTIDQFTRIFTSLDKYLVIPHYIKSPELKPQFIELLKPHIFCGEVQSEKKFHQCIKDTEKLVPVLFSDERISDSIEEFSFRQMYIDTEELKMSDLKICFSDKSKVSLSLQDGNELFQILENGFSASTGLNVILGERSSGKTVTLNSISKAFKNVKYIRQFSLIEKDEKKEDEAFKKRIKTKKAKLFEDYLAEFKVVVDDVNKIDRNEETQTVEKYITSLKKYAADFEKRDIFSKTKLFTETEYSIKELESLQKLIEATELLMTNIEYRSIIDTHLSLENLRNLLFALIDKYKEYTLENKKKEIVNQIVRLTKDSLSIKTGVTAPLDCQFKELYIDDQKIKKFNEIVTLIKTPKVIASSDLYDFKIIAATEVLENAKAVGAEYGKRVSFADAYEHFSNPYGYLCKLKEIQSVPETEFYKLFIKLSYKILNRYGADVSGGERSEFNLLNELTDAKKYDMLLIDEPESSFDNLFLNSSVNSLIKEVASDIPVFVVTHNNTVGESIKPNYIIYTKREIIDSEPLYKVYGGHPSSSTLKTVEGEEIKNFMVLMDCLEGGIDTFEERKRTYEILQGRK</sequence>
<name>A0AAP9SGA1_CLOIN</name>
<evidence type="ECO:0000313" key="3">
    <source>
        <dbReference type="Proteomes" id="UP000503330"/>
    </source>
</evidence>
<dbReference type="InterPro" id="IPR027417">
    <property type="entry name" value="P-loop_NTPase"/>
</dbReference>